<dbReference type="Proteomes" id="UP000644010">
    <property type="component" value="Unassembled WGS sequence"/>
</dbReference>
<feature type="transmembrane region" description="Helical" evidence="1">
    <location>
        <begin position="83"/>
        <end position="102"/>
    </location>
</feature>
<keyword evidence="1" id="KW-0812">Transmembrane</keyword>
<gene>
    <name evidence="4" type="ORF">H8S77_16170</name>
</gene>
<accession>A0ABR7E3T3</accession>
<dbReference type="PANTHER" id="PTHR30273:SF2">
    <property type="entry name" value="PROTEIN FECR"/>
    <property type="match status" value="1"/>
</dbReference>
<dbReference type="EMBL" id="JACOOI010000018">
    <property type="protein sequence ID" value="MBC5644414.1"/>
    <property type="molecule type" value="Genomic_DNA"/>
</dbReference>
<name>A0ABR7E3T3_9BACT</name>
<dbReference type="PANTHER" id="PTHR30273">
    <property type="entry name" value="PERIPLASMIC SIGNAL SENSOR AND SIGMA FACTOR ACTIVATOR FECR-RELATED"/>
    <property type="match status" value="1"/>
</dbReference>
<evidence type="ECO:0000256" key="1">
    <source>
        <dbReference type="SAM" id="Phobius"/>
    </source>
</evidence>
<keyword evidence="1" id="KW-0472">Membrane</keyword>
<dbReference type="Pfam" id="PF04773">
    <property type="entry name" value="FecR"/>
    <property type="match status" value="1"/>
</dbReference>
<evidence type="ECO:0000313" key="4">
    <source>
        <dbReference type="EMBL" id="MBC5644414.1"/>
    </source>
</evidence>
<keyword evidence="1" id="KW-1133">Transmembrane helix</keyword>
<evidence type="ECO:0000259" key="2">
    <source>
        <dbReference type="Pfam" id="PF04773"/>
    </source>
</evidence>
<dbReference type="InterPro" id="IPR006860">
    <property type="entry name" value="FecR"/>
</dbReference>
<dbReference type="InterPro" id="IPR012373">
    <property type="entry name" value="Ferrdict_sens_TM"/>
</dbReference>
<evidence type="ECO:0000259" key="3">
    <source>
        <dbReference type="Pfam" id="PF16344"/>
    </source>
</evidence>
<dbReference type="InterPro" id="IPR032508">
    <property type="entry name" value="FecR_C"/>
</dbReference>
<reference evidence="4 5" key="1">
    <citation type="submission" date="2020-08" db="EMBL/GenBank/DDBJ databases">
        <title>Genome public.</title>
        <authorList>
            <person name="Liu C."/>
            <person name="Sun Q."/>
        </authorList>
    </citation>
    <scope>NUCLEOTIDE SEQUENCE [LARGE SCALE GENOMIC DNA]</scope>
    <source>
        <strain evidence="4 5">BX2</strain>
    </source>
</reference>
<proteinExistence type="predicted"/>
<feature type="domain" description="Protein FecR C-terminal" evidence="3">
    <location>
        <begin position="312"/>
        <end position="381"/>
    </location>
</feature>
<evidence type="ECO:0000313" key="5">
    <source>
        <dbReference type="Proteomes" id="UP000644010"/>
    </source>
</evidence>
<dbReference type="Pfam" id="PF16344">
    <property type="entry name" value="FecR_C"/>
    <property type="match status" value="1"/>
</dbReference>
<dbReference type="Gene3D" id="3.55.50.30">
    <property type="match status" value="1"/>
</dbReference>
<dbReference type="RefSeq" id="WP_186960297.1">
    <property type="nucleotide sequence ID" value="NZ_JACOOI010000018.1"/>
</dbReference>
<organism evidence="4 5">
    <name type="scientific">Parabacteroides segnis</name>
    <dbReference type="NCBI Taxonomy" id="2763058"/>
    <lineage>
        <taxon>Bacteria</taxon>
        <taxon>Pseudomonadati</taxon>
        <taxon>Bacteroidota</taxon>
        <taxon>Bacteroidia</taxon>
        <taxon>Bacteroidales</taxon>
        <taxon>Tannerellaceae</taxon>
        <taxon>Parabacteroides</taxon>
    </lineage>
</organism>
<feature type="domain" description="FecR protein" evidence="2">
    <location>
        <begin position="176"/>
        <end position="267"/>
    </location>
</feature>
<comment type="caution">
    <text evidence="4">The sequence shown here is derived from an EMBL/GenBank/DDBJ whole genome shotgun (WGS) entry which is preliminary data.</text>
</comment>
<sequence>MKFEKIYQIIFSVLSDEATDEERRILSEWLNASEANKSEYEQLKRLHQVSSLPRKKKTVDIDQAWNTVKSQTINKKKTRNYTLWLRYAAMIALVVSIGTYFFSDIFRSPIVSEVNINEFDEPTLLLDNGEKLALNQEEFARNQQDVTIKNDAKSLLSYESKQESKKTKVKNNHLVIPKGKTYQLLLSDGTRIRLNSETELIYPTRFTGNKREVTLIGEAYFEVAKNKEKPFIVKANGMEVKVLGTTFNICSYTEDRIASTTLIEGSVAVQAENGEEQTISPSEQFTFNRNNKKTTIRTVDTELYTSWINGTYVFKNTPLEEIMTKLQRWHDFSVEFEDKALKRTRYSLIVDKETTLEHLLEIISYTSDIKLERTDNNTIHIKKQRRENEIK</sequence>
<protein>
    <submittedName>
        <fullName evidence="4">DUF4974 domain-containing protein</fullName>
    </submittedName>
</protein>
<keyword evidence="5" id="KW-1185">Reference proteome</keyword>
<dbReference type="Gene3D" id="2.60.120.1440">
    <property type="match status" value="1"/>
</dbReference>